<reference evidence="13" key="1">
    <citation type="journal article" date="2023" name="Plant J.">
        <title>Genome sequences and population genomics provide insights into the demographic history, inbreeding, and mutation load of two 'living fossil' tree species of Dipteronia.</title>
        <authorList>
            <person name="Feng Y."/>
            <person name="Comes H.P."/>
            <person name="Chen J."/>
            <person name="Zhu S."/>
            <person name="Lu R."/>
            <person name="Zhang X."/>
            <person name="Li P."/>
            <person name="Qiu J."/>
            <person name="Olsen K.M."/>
            <person name="Qiu Y."/>
        </authorList>
    </citation>
    <scope>NUCLEOTIDE SEQUENCE</scope>
    <source>
        <strain evidence="13">KIB01</strain>
    </source>
</reference>
<feature type="domain" description="ABC transporter" evidence="11">
    <location>
        <begin position="1007"/>
        <end position="1244"/>
    </location>
</feature>
<feature type="transmembrane region" description="Helical" evidence="10">
    <location>
        <begin position="249"/>
        <end position="273"/>
    </location>
</feature>
<dbReference type="SMART" id="SM00382">
    <property type="entry name" value="AAA"/>
    <property type="match status" value="2"/>
</dbReference>
<dbReference type="CDD" id="cd18577">
    <property type="entry name" value="ABC_6TM_Pgp_ABCB1_D1_like"/>
    <property type="match status" value="1"/>
</dbReference>
<dbReference type="GO" id="GO:0140359">
    <property type="term" value="F:ABC-type transporter activity"/>
    <property type="evidence" value="ECO:0007669"/>
    <property type="project" value="InterPro"/>
</dbReference>
<keyword evidence="9" id="KW-0325">Glycoprotein</keyword>
<dbReference type="GO" id="GO:0016887">
    <property type="term" value="F:ATP hydrolysis activity"/>
    <property type="evidence" value="ECO:0007669"/>
    <property type="project" value="InterPro"/>
</dbReference>
<evidence type="ECO:0000256" key="8">
    <source>
        <dbReference type="ARBA" id="ARBA00023136"/>
    </source>
</evidence>
<evidence type="ECO:0000256" key="4">
    <source>
        <dbReference type="ARBA" id="ARBA00022737"/>
    </source>
</evidence>
<dbReference type="InterPro" id="IPR027417">
    <property type="entry name" value="P-loop_NTPase"/>
</dbReference>
<evidence type="ECO:0000256" key="7">
    <source>
        <dbReference type="ARBA" id="ARBA00022989"/>
    </source>
</evidence>
<dbReference type="InterPro" id="IPR003593">
    <property type="entry name" value="AAA+_ATPase"/>
</dbReference>
<feature type="domain" description="ABC transmembrane type-1" evidence="12">
    <location>
        <begin position="684"/>
        <end position="971"/>
    </location>
</feature>
<dbReference type="PROSITE" id="PS50929">
    <property type="entry name" value="ABC_TM1F"/>
    <property type="match status" value="2"/>
</dbReference>
<evidence type="ECO:0000313" key="13">
    <source>
        <dbReference type="EMBL" id="KAK2636633.1"/>
    </source>
</evidence>
<dbReference type="GO" id="GO:0005524">
    <property type="term" value="F:ATP binding"/>
    <property type="evidence" value="ECO:0007669"/>
    <property type="project" value="UniProtKB-KW"/>
</dbReference>
<comment type="caution">
    <text evidence="13">The sequence shown here is derived from an EMBL/GenBank/DDBJ whole genome shotgun (WGS) entry which is preliminary data.</text>
</comment>
<feature type="transmembrane region" description="Helical" evidence="10">
    <location>
        <begin position="830"/>
        <end position="849"/>
    </location>
</feature>
<keyword evidence="5" id="KW-0547">Nucleotide-binding</keyword>
<dbReference type="PANTHER" id="PTHR45136">
    <property type="entry name" value="ABC TRANSPORTER DOMAIN-CONTAINING PROTEIN"/>
    <property type="match status" value="1"/>
</dbReference>
<evidence type="ECO:0000256" key="5">
    <source>
        <dbReference type="ARBA" id="ARBA00022741"/>
    </source>
</evidence>
<dbReference type="Gene3D" id="1.20.1560.10">
    <property type="entry name" value="ABC transporter type 1, transmembrane domain"/>
    <property type="match status" value="2"/>
</dbReference>
<evidence type="ECO:0000256" key="3">
    <source>
        <dbReference type="ARBA" id="ARBA00022692"/>
    </source>
</evidence>
<protein>
    <recommendedName>
        <fullName evidence="15">Multidrug resistance protein</fullName>
    </recommendedName>
</protein>
<comment type="similarity">
    <text evidence="1">Belongs to the ABC transporter superfamily. ABCB family. Multidrug resistance exporter (TC 3.A.1.201) subfamily.</text>
</comment>
<feature type="transmembrane region" description="Helical" evidence="10">
    <location>
        <begin position="279"/>
        <end position="300"/>
    </location>
</feature>
<feature type="transmembrane region" description="Helical" evidence="10">
    <location>
        <begin position="806"/>
        <end position="824"/>
    </location>
</feature>
<dbReference type="GO" id="GO:0016020">
    <property type="term" value="C:membrane"/>
    <property type="evidence" value="ECO:0007669"/>
    <property type="project" value="InterPro"/>
</dbReference>
<evidence type="ECO:0000259" key="12">
    <source>
        <dbReference type="PROSITE" id="PS50929"/>
    </source>
</evidence>
<dbReference type="SUPFAM" id="SSF52540">
    <property type="entry name" value="P-loop containing nucleoside triphosphate hydrolases"/>
    <property type="match status" value="2"/>
</dbReference>
<feature type="transmembrane region" description="Helical" evidence="10">
    <location>
        <begin position="723"/>
        <end position="743"/>
    </location>
</feature>
<organism evidence="13 14">
    <name type="scientific">Dipteronia dyeriana</name>
    <dbReference type="NCBI Taxonomy" id="168575"/>
    <lineage>
        <taxon>Eukaryota</taxon>
        <taxon>Viridiplantae</taxon>
        <taxon>Streptophyta</taxon>
        <taxon>Embryophyta</taxon>
        <taxon>Tracheophyta</taxon>
        <taxon>Spermatophyta</taxon>
        <taxon>Magnoliopsida</taxon>
        <taxon>eudicotyledons</taxon>
        <taxon>Gunneridae</taxon>
        <taxon>Pentapetalae</taxon>
        <taxon>rosids</taxon>
        <taxon>malvids</taxon>
        <taxon>Sapindales</taxon>
        <taxon>Sapindaceae</taxon>
        <taxon>Hippocastanoideae</taxon>
        <taxon>Acereae</taxon>
        <taxon>Dipteronia</taxon>
    </lineage>
</organism>
<dbReference type="CDD" id="cd18578">
    <property type="entry name" value="ABC_6TM_Pgp_ABCB1_D2_like"/>
    <property type="match status" value="1"/>
</dbReference>
<feature type="transmembrane region" description="Helical" evidence="10">
    <location>
        <begin position="64"/>
        <end position="84"/>
    </location>
</feature>
<evidence type="ECO:0000259" key="11">
    <source>
        <dbReference type="PROSITE" id="PS50893"/>
    </source>
</evidence>
<keyword evidence="7 10" id="KW-1133">Transmembrane helix</keyword>
<dbReference type="InterPro" id="IPR036640">
    <property type="entry name" value="ABC1_TM_sf"/>
</dbReference>
<dbReference type="Pfam" id="PF00005">
    <property type="entry name" value="ABC_tran"/>
    <property type="match status" value="2"/>
</dbReference>
<feature type="transmembrane region" description="Helical" evidence="10">
    <location>
        <begin position="145"/>
        <end position="164"/>
    </location>
</feature>
<dbReference type="SUPFAM" id="SSF90123">
    <property type="entry name" value="ABC transporter transmembrane region"/>
    <property type="match status" value="2"/>
</dbReference>
<dbReference type="PROSITE" id="PS50893">
    <property type="entry name" value="ABC_TRANSPORTER_2"/>
    <property type="match status" value="2"/>
</dbReference>
<sequence>MGRKGGLFRYADGTDTLLLLFGTMGSIGDGLMSPLTMYVLSGVINDYGGSGVTFSNEIVNKYSLRLLFVAIGVGISAFIEGLCWTRTAERQTSRIRMEYLKSVLRQEVSFFENQAASSTTFQVISTISSDAHSIQDTIAEKIPNCLTHLTSFIFSIIFSFVLSWRLAVAALPFSLLFIVPGIVFGKVLMKLGAKAKDAYGVAGGIAEQAISSIRNVYSYVGEHQTLDRFSHALQKSLNLGMKQGLTKGLLIGSMGMIYATWAFQAWAGSVLVIEKGEKGGSVFVSGIFTIMGGMAIMGALPNLSFISEATNAATRIFEMIDRIPVINFEDEKGKILAHVRGEIQFKEVDFSYPTRPDTPILERLNLKVEAGKTVGLVGGSGSGKSTVISLLERFYDPVRGDILLDGHKINKLQLKWLRSQMGLVNQEPILFATSIKENILFGKEDASMDLVVKAAKAANAHDFILKLTDGYETQVGQLGIQLSGGQKQRIAIARALIRDPRILLLDEATSALDSESERVVQEALDQASQGRTTLIIAHRLSTIRKADLIVALQSGKVSESGSHDELMQLSNREGGGVYSKMVQLQQSTMRNDQVSRSPYNQTLHSNHRNLMKARRTPPQIPRTSYQNSPADLFSPAFSITMTHSFQTPTYDNKNDNNLKNYSHSSSSPKLRLMRMSAIDWKRTLLGCLGAAGVGAVHPTYTYFLGSVVSVYLLKDNSKIESEIRFYCIMFLALTVLSFITNLLQHYNFAVMGERLVKRVREKMLGKVLSFEIGWFDHDENTSAAICARLANEANMVRSLVADRTSLLIQVFFSASLAYTLGLLLTWRVAIVMIATQPLVIGCLYSRSVLMKGMSEKARKAQTEGSQLASEATINHRTITAFSSQNRILSLYRETMKGPKNESIKQSWFSGFGLFSSQFLTTATITLTYWYGGRLLNQGLVSSKHLFQVFFILMSTGKNIADAGSMTSDLAKGVGAIKTIFAILDRETQIEPEDPEGIEVEKGTSGCIELKNVFFCYPARPDQMIFRGLSLKIEAGKTVALVGQSGSGKSTIIGLIERFYDPQSGLVLVDDCDIKKYNLRGLRSCIALVSQEPTLFAGTIRENIAYGKEDDATEAEVRKAASLANAHEFISSMRDGYDTYCGERGAQLSGGQKQRIALARAILKNPRILLLDEATSALDSVSENLVQEALGKMMMGRTCVVVAHRLSTIQKADTIAVINNGKVAEQGSHSNLLALGNRGAYYSLIKLQGSHSPFS</sequence>
<evidence type="ECO:0000256" key="6">
    <source>
        <dbReference type="ARBA" id="ARBA00022840"/>
    </source>
</evidence>
<evidence type="ECO:0000313" key="14">
    <source>
        <dbReference type="Proteomes" id="UP001280121"/>
    </source>
</evidence>
<dbReference type="EMBL" id="JANJYI010000009">
    <property type="protein sequence ID" value="KAK2636633.1"/>
    <property type="molecule type" value="Genomic_DNA"/>
</dbReference>
<accession>A0AAD9WNN3</accession>
<evidence type="ECO:0008006" key="15">
    <source>
        <dbReference type="Google" id="ProtNLM"/>
    </source>
</evidence>
<keyword evidence="4" id="KW-0677">Repeat</keyword>
<evidence type="ECO:0000256" key="10">
    <source>
        <dbReference type="SAM" id="Phobius"/>
    </source>
</evidence>
<feature type="transmembrane region" description="Helical" evidence="10">
    <location>
        <begin position="907"/>
        <end position="930"/>
    </location>
</feature>
<dbReference type="PROSITE" id="PS00211">
    <property type="entry name" value="ABC_TRANSPORTER_1"/>
    <property type="match status" value="2"/>
</dbReference>
<keyword evidence="3 10" id="KW-0812">Transmembrane</keyword>
<feature type="domain" description="ABC transporter" evidence="11">
    <location>
        <begin position="343"/>
        <end position="579"/>
    </location>
</feature>
<keyword evidence="8 10" id="KW-0472">Membrane</keyword>
<dbReference type="CDD" id="cd03249">
    <property type="entry name" value="ABC_MTABC3_MDL1_MDL2"/>
    <property type="match status" value="2"/>
</dbReference>
<dbReference type="PANTHER" id="PTHR45136:SF2">
    <property type="entry name" value="ABC TRANSPORTER DOMAIN-CONTAINING PROTEIN"/>
    <property type="match status" value="1"/>
</dbReference>
<dbReference type="Gene3D" id="3.40.50.300">
    <property type="entry name" value="P-loop containing nucleotide triphosphate hydrolases"/>
    <property type="match status" value="2"/>
</dbReference>
<keyword evidence="14" id="KW-1185">Reference proteome</keyword>
<gene>
    <name evidence="13" type="ORF">Ddye_031425</name>
</gene>
<keyword evidence="2" id="KW-0813">Transport</keyword>
<feature type="domain" description="ABC transmembrane type-1" evidence="12">
    <location>
        <begin position="20"/>
        <end position="308"/>
    </location>
</feature>
<dbReference type="InterPro" id="IPR003439">
    <property type="entry name" value="ABC_transporter-like_ATP-bd"/>
</dbReference>
<feature type="transmembrane region" description="Helical" evidence="10">
    <location>
        <begin position="170"/>
        <end position="189"/>
    </location>
</feature>
<evidence type="ECO:0000256" key="1">
    <source>
        <dbReference type="ARBA" id="ARBA00007577"/>
    </source>
</evidence>
<dbReference type="Proteomes" id="UP001280121">
    <property type="component" value="Unassembled WGS sequence"/>
</dbReference>
<name>A0AAD9WNN3_9ROSI</name>
<proteinExistence type="inferred from homology"/>
<dbReference type="InterPro" id="IPR011527">
    <property type="entry name" value="ABC1_TM_dom"/>
</dbReference>
<dbReference type="FunFam" id="3.40.50.300:FF:000205">
    <property type="entry name" value="ABC transporter B family member 4"/>
    <property type="match status" value="2"/>
</dbReference>
<keyword evidence="6" id="KW-0067">ATP-binding</keyword>
<feature type="transmembrane region" description="Helical" evidence="10">
    <location>
        <begin position="683"/>
        <end position="703"/>
    </location>
</feature>
<evidence type="ECO:0000256" key="2">
    <source>
        <dbReference type="ARBA" id="ARBA00022448"/>
    </source>
</evidence>
<evidence type="ECO:0000256" key="9">
    <source>
        <dbReference type="ARBA" id="ARBA00023180"/>
    </source>
</evidence>
<feature type="transmembrane region" description="Helical" evidence="10">
    <location>
        <begin position="16"/>
        <end position="44"/>
    </location>
</feature>
<dbReference type="AlphaFoldDB" id="A0AAD9WNN3"/>
<dbReference type="InterPro" id="IPR017871">
    <property type="entry name" value="ABC_transporter-like_CS"/>
</dbReference>
<dbReference type="Pfam" id="PF00664">
    <property type="entry name" value="ABC_membrane"/>
    <property type="match status" value="2"/>
</dbReference>